<evidence type="ECO:0000313" key="3">
    <source>
        <dbReference type="Proteomes" id="UP001066276"/>
    </source>
</evidence>
<reference evidence="2" key="1">
    <citation type="journal article" date="2022" name="bioRxiv">
        <title>Sequencing and chromosome-scale assembly of the giantPleurodeles waltlgenome.</title>
        <authorList>
            <person name="Brown T."/>
            <person name="Elewa A."/>
            <person name="Iarovenko S."/>
            <person name="Subramanian E."/>
            <person name="Araus A.J."/>
            <person name="Petzold A."/>
            <person name="Susuki M."/>
            <person name="Suzuki K.-i.T."/>
            <person name="Hayashi T."/>
            <person name="Toyoda A."/>
            <person name="Oliveira C."/>
            <person name="Osipova E."/>
            <person name="Leigh N.D."/>
            <person name="Simon A."/>
            <person name="Yun M.H."/>
        </authorList>
    </citation>
    <scope>NUCLEOTIDE SEQUENCE</scope>
    <source>
        <strain evidence="2">20211129_DDA</strain>
        <tissue evidence="2">Liver</tissue>
    </source>
</reference>
<sequence>MAVLPGHEMGTADATMPDTLGREGKRNAVVMHLGGNDLTCQGSKDLLGAMAAGLMAVALLVRPAEVIWSEIIGRARWRGAQENGAVEQSRTILNISMSKLCRANSWGFVRHGVINLRTPGYCVVEGVHLSGVGIDMFLLNIVGELERLRFS</sequence>
<dbReference type="AlphaFoldDB" id="A0AAV7M076"/>
<dbReference type="SUPFAM" id="SSF52266">
    <property type="entry name" value="SGNH hydrolase"/>
    <property type="match status" value="1"/>
</dbReference>
<protein>
    <recommendedName>
        <fullName evidence="4">SGNH hydrolase-type esterase domain-containing protein</fullName>
    </recommendedName>
</protein>
<evidence type="ECO:0000256" key="1">
    <source>
        <dbReference type="SAM" id="MobiDB-lite"/>
    </source>
</evidence>
<dbReference type="Proteomes" id="UP001066276">
    <property type="component" value="Chromosome 10"/>
</dbReference>
<accession>A0AAV7M076</accession>
<evidence type="ECO:0008006" key="4">
    <source>
        <dbReference type="Google" id="ProtNLM"/>
    </source>
</evidence>
<keyword evidence="3" id="KW-1185">Reference proteome</keyword>
<gene>
    <name evidence="2" type="ORF">NDU88_001758</name>
</gene>
<name>A0AAV7M076_PLEWA</name>
<dbReference type="EMBL" id="JANPWB010000014">
    <property type="protein sequence ID" value="KAJ1096623.1"/>
    <property type="molecule type" value="Genomic_DNA"/>
</dbReference>
<proteinExistence type="predicted"/>
<comment type="caution">
    <text evidence="2">The sequence shown here is derived from an EMBL/GenBank/DDBJ whole genome shotgun (WGS) entry which is preliminary data.</text>
</comment>
<organism evidence="2 3">
    <name type="scientific">Pleurodeles waltl</name>
    <name type="common">Iberian ribbed newt</name>
    <dbReference type="NCBI Taxonomy" id="8319"/>
    <lineage>
        <taxon>Eukaryota</taxon>
        <taxon>Metazoa</taxon>
        <taxon>Chordata</taxon>
        <taxon>Craniata</taxon>
        <taxon>Vertebrata</taxon>
        <taxon>Euteleostomi</taxon>
        <taxon>Amphibia</taxon>
        <taxon>Batrachia</taxon>
        <taxon>Caudata</taxon>
        <taxon>Salamandroidea</taxon>
        <taxon>Salamandridae</taxon>
        <taxon>Pleurodelinae</taxon>
        <taxon>Pleurodeles</taxon>
    </lineage>
</organism>
<evidence type="ECO:0000313" key="2">
    <source>
        <dbReference type="EMBL" id="KAJ1096623.1"/>
    </source>
</evidence>
<feature type="region of interest" description="Disordered" evidence="1">
    <location>
        <begin position="1"/>
        <end position="21"/>
    </location>
</feature>